<evidence type="ECO:0000313" key="2">
    <source>
        <dbReference type="Proteomes" id="UP000178724"/>
    </source>
</evidence>
<dbReference type="Gene3D" id="2.60.40.10">
    <property type="entry name" value="Immunoglobulins"/>
    <property type="match status" value="1"/>
</dbReference>
<proteinExistence type="predicted"/>
<protein>
    <recommendedName>
        <fullName evidence="3">FlgD Ig-like domain-containing protein</fullName>
    </recommendedName>
</protein>
<dbReference type="EMBL" id="METM01000032">
    <property type="protein sequence ID" value="OGB88892.1"/>
    <property type="molecule type" value="Genomic_DNA"/>
</dbReference>
<dbReference type="Proteomes" id="UP000178724">
    <property type="component" value="Unassembled WGS sequence"/>
</dbReference>
<reference evidence="1 2" key="1">
    <citation type="journal article" date="2016" name="Nat. Commun.">
        <title>Thousands of microbial genomes shed light on interconnected biogeochemical processes in an aquifer system.</title>
        <authorList>
            <person name="Anantharaman K."/>
            <person name="Brown C.T."/>
            <person name="Hug L.A."/>
            <person name="Sharon I."/>
            <person name="Castelle C.J."/>
            <person name="Probst A.J."/>
            <person name="Thomas B.C."/>
            <person name="Singh A."/>
            <person name="Wilkins M.J."/>
            <person name="Karaoz U."/>
            <person name="Brodie E.L."/>
            <person name="Williams K.H."/>
            <person name="Hubbard S.S."/>
            <person name="Banfield J.F."/>
        </authorList>
    </citation>
    <scope>NUCLEOTIDE SEQUENCE [LARGE SCALE GENOMIC DNA]</scope>
</reference>
<sequence length="277" mass="29511">MLNFPLTADLAKSPVYSVGFRVYENGQEIGPASAEARNLALYFRFPLPRITDVRFGERLYQKGLVARGEKFIVSDTPKITAKVESDYAVSAAGVSITAQGVESGSPKNTMNISEANQTAVYTAAGEVRGFSFAYDVPAEKKLVDGDNLLSISAVDSLGAETTEAFTVTVMGGPLQVIGPVLVFPAPFSITKHGRAEIQYVLSRDADLDLYIIAGTAQTIKRFSLPTGQNGGAAGYNKVVWDGMTDFGIRAGNAVYVGSIVSKADGKLLAQFKFSVVD</sequence>
<accession>A0A1F4Q0U6</accession>
<organism evidence="1 2">
    <name type="scientific">candidate division WOR-1 bacterium RIFCSPHIGHO2_01_FULL_53_15</name>
    <dbReference type="NCBI Taxonomy" id="1802564"/>
    <lineage>
        <taxon>Bacteria</taxon>
        <taxon>Bacillati</taxon>
        <taxon>Saganbacteria</taxon>
    </lineage>
</organism>
<comment type="caution">
    <text evidence="1">The sequence shown here is derived from an EMBL/GenBank/DDBJ whole genome shotgun (WGS) entry which is preliminary data.</text>
</comment>
<dbReference type="AlphaFoldDB" id="A0A1F4Q0U6"/>
<evidence type="ECO:0008006" key="3">
    <source>
        <dbReference type="Google" id="ProtNLM"/>
    </source>
</evidence>
<name>A0A1F4Q0U6_UNCSA</name>
<gene>
    <name evidence="1" type="ORF">A2625_00230</name>
</gene>
<dbReference type="Gene3D" id="2.60.40.4070">
    <property type="match status" value="1"/>
</dbReference>
<evidence type="ECO:0000313" key="1">
    <source>
        <dbReference type="EMBL" id="OGB88892.1"/>
    </source>
</evidence>
<dbReference type="InterPro" id="IPR013783">
    <property type="entry name" value="Ig-like_fold"/>
</dbReference>